<protein>
    <submittedName>
        <fullName evidence="3">Transcriptional regulator</fullName>
        <ecNumber evidence="3">2.3.1.-</ecNumber>
    </submittedName>
</protein>
<keyword evidence="3" id="KW-0808">Transferase</keyword>
<dbReference type="Gene3D" id="3.40.630.30">
    <property type="match status" value="1"/>
</dbReference>
<dbReference type="InterPro" id="IPR016181">
    <property type="entry name" value="Acyl_CoA_acyltransferase"/>
</dbReference>
<dbReference type="SMART" id="SM00347">
    <property type="entry name" value="HTH_MARR"/>
    <property type="match status" value="1"/>
</dbReference>
<dbReference type="AlphaFoldDB" id="A8LQY1"/>
<dbReference type="SUPFAM" id="SSF55729">
    <property type="entry name" value="Acyl-CoA N-acyltransferases (Nat)"/>
    <property type="match status" value="1"/>
</dbReference>
<dbReference type="InterPro" id="IPR036390">
    <property type="entry name" value="WH_DNA-bd_sf"/>
</dbReference>
<dbReference type="Gene3D" id="1.10.10.10">
    <property type="entry name" value="Winged helix-like DNA-binding domain superfamily/Winged helix DNA-binding domain"/>
    <property type="match status" value="1"/>
</dbReference>
<evidence type="ECO:0000313" key="4">
    <source>
        <dbReference type="Proteomes" id="UP000006833"/>
    </source>
</evidence>
<dbReference type="InterPro" id="IPR000182">
    <property type="entry name" value="GNAT_dom"/>
</dbReference>
<dbReference type="PROSITE" id="PS51186">
    <property type="entry name" value="GNAT"/>
    <property type="match status" value="1"/>
</dbReference>
<dbReference type="EMBL" id="CP000830">
    <property type="protein sequence ID" value="ABV92524.1"/>
    <property type="molecule type" value="Genomic_DNA"/>
</dbReference>
<dbReference type="PROSITE" id="PS50995">
    <property type="entry name" value="HTH_MARR_2"/>
    <property type="match status" value="1"/>
</dbReference>
<dbReference type="Proteomes" id="UP000006833">
    <property type="component" value="Chromosome"/>
</dbReference>
<dbReference type="PRINTS" id="PR00598">
    <property type="entry name" value="HTHMARR"/>
</dbReference>
<feature type="domain" description="N-acetyltransferase" evidence="2">
    <location>
        <begin position="161"/>
        <end position="318"/>
    </location>
</feature>
<evidence type="ECO:0000259" key="2">
    <source>
        <dbReference type="PROSITE" id="PS51186"/>
    </source>
</evidence>
<dbReference type="HOGENOM" id="CLU_065219_0_0_5"/>
<dbReference type="GO" id="GO:0006950">
    <property type="term" value="P:response to stress"/>
    <property type="evidence" value="ECO:0007669"/>
    <property type="project" value="TreeGrafter"/>
</dbReference>
<keyword evidence="3" id="KW-0012">Acyltransferase</keyword>
<dbReference type="PANTHER" id="PTHR33164:SF43">
    <property type="entry name" value="HTH-TYPE TRANSCRIPTIONAL REPRESSOR YETL"/>
    <property type="match status" value="1"/>
</dbReference>
<dbReference type="eggNOG" id="COG1846">
    <property type="taxonomic scope" value="Bacteria"/>
</dbReference>
<dbReference type="SUPFAM" id="SSF46785">
    <property type="entry name" value="Winged helix' DNA-binding domain"/>
    <property type="match status" value="1"/>
</dbReference>
<dbReference type="EC" id="2.3.1.-" evidence="3"/>
<feature type="domain" description="HTH marR-type" evidence="1">
    <location>
        <begin position="18"/>
        <end position="149"/>
    </location>
</feature>
<dbReference type="RefSeq" id="WP_012177456.1">
    <property type="nucleotide sequence ID" value="NC_009952.1"/>
</dbReference>
<dbReference type="Pfam" id="PF00583">
    <property type="entry name" value="Acetyltransf_1"/>
    <property type="match status" value="1"/>
</dbReference>
<dbReference type="STRING" id="398580.Dshi_0779"/>
<evidence type="ECO:0000259" key="1">
    <source>
        <dbReference type="PROSITE" id="PS50995"/>
    </source>
</evidence>
<evidence type="ECO:0000313" key="3">
    <source>
        <dbReference type="EMBL" id="ABV92524.1"/>
    </source>
</evidence>
<dbReference type="InterPro" id="IPR039422">
    <property type="entry name" value="MarR/SlyA-like"/>
</dbReference>
<reference evidence="4" key="1">
    <citation type="journal article" date="2010" name="ISME J.">
        <title>The complete genome sequence of the algal symbiont Dinoroseobacter shibae: a hitchhiker's guide to life in the sea.</title>
        <authorList>
            <person name="Wagner-Dobler I."/>
            <person name="Ballhausen B."/>
            <person name="Berger M."/>
            <person name="Brinkhoff T."/>
            <person name="Buchholz I."/>
            <person name="Bunk B."/>
            <person name="Cypionka H."/>
            <person name="Daniel R."/>
            <person name="Drepper T."/>
            <person name="Gerdts G."/>
            <person name="Hahnke S."/>
            <person name="Han C."/>
            <person name="Jahn D."/>
            <person name="Kalhoefer D."/>
            <person name="Kiss H."/>
            <person name="Klenk H.P."/>
            <person name="Kyrpides N."/>
            <person name="Liebl W."/>
            <person name="Liesegang H."/>
            <person name="Meincke L."/>
            <person name="Pati A."/>
            <person name="Petersen J."/>
            <person name="Piekarski T."/>
            <person name="Pommerenke C."/>
            <person name="Pradella S."/>
            <person name="Pukall R."/>
            <person name="Rabus R."/>
            <person name="Stackebrandt E."/>
            <person name="Thole S."/>
            <person name="Thompson L."/>
            <person name="Tielen P."/>
            <person name="Tomasch J."/>
            <person name="von Jan M."/>
            <person name="Wanphrut N."/>
            <person name="Wichels A."/>
            <person name="Zech H."/>
            <person name="Simon M."/>
        </authorList>
    </citation>
    <scope>NUCLEOTIDE SEQUENCE [LARGE SCALE GENOMIC DNA]</scope>
    <source>
        <strain evidence="4">DSM 16493 / NCIMB 14021 / DFL 12</strain>
    </source>
</reference>
<dbReference type="GO" id="GO:0016747">
    <property type="term" value="F:acyltransferase activity, transferring groups other than amino-acyl groups"/>
    <property type="evidence" value="ECO:0007669"/>
    <property type="project" value="InterPro"/>
</dbReference>
<organism evidence="3 4">
    <name type="scientific">Dinoroseobacter shibae (strain DSM 16493 / NCIMB 14021 / DFL 12)</name>
    <dbReference type="NCBI Taxonomy" id="398580"/>
    <lineage>
        <taxon>Bacteria</taxon>
        <taxon>Pseudomonadati</taxon>
        <taxon>Pseudomonadota</taxon>
        <taxon>Alphaproteobacteria</taxon>
        <taxon>Rhodobacterales</taxon>
        <taxon>Roseobacteraceae</taxon>
        <taxon>Dinoroseobacter</taxon>
    </lineage>
</organism>
<accession>A8LQY1</accession>
<dbReference type="PANTHER" id="PTHR33164">
    <property type="entry name" value="TRANSCRIPTIONAL REGULATOR, MARR FAMILY"/>
    <property type="match status" value="1"/>
</dbReference>
<sequence>MPHDPSPGTAAAALPPETVENMRALNRIVTRASGVLRRTASDGDMSLTEMRILHELGLATWTARQLARHLALDEGHVSRVLKRFAAQGWLRRTASPDDGRVALLELTETGAARRAAHEEVARRQVRDSLAGLSDAERPALDRAIARVRTALGDPGLAASAITIRDMAPGNLGWLIQRHAELYRIEAGFDASFERLVAEVLVEYLKTRDPARERAFIPVRDGLPLGSVFCVQGPAPNMAQLRLFWLEPSLRGTGLGRRMLADWLGFARAVGYRRAALWTHESHAAAGRLYAAAGFEITGTKPTRNFGRDVVEQHWEMTL</sequence>
<dbReference type="CDD" id="cd04301">
    <property type="entry name" value="NAT_SF"/>
    <property type="match status" value="1"/>
</dbReference>
<gene>
    <name evidence="3" type="ordered locus">Dshi_0779</name>
</gene>
<dbReference type="GO" id="GO:0003700">
    <property type="term" value="F:DNA-binding transcription factor activity"/>
    <property type="evidence" value="ECO:0007669"/>
    <property type="project" value="InterPro"/>
</dbReference>
<dbReference type="Pfam" id="PF12802">
    <property type="entry name" value="MarR_2"/>
    <property type="match status" value="1"/>
</dbReference>
<dbReference type="eggNOG" id="COG0456">
    <property type="taxonomic scope" value="Bacteria"/>
</dbReference>
<keyword evidence="4" id="KW-1185">Reference proteome</keyword>
<dbReference type="OrthoDB" id="273614at2"/>
<dbReference type="InterPro" id="IPR036388">
    <property type="entry name" value="WH-like_DNA-bd_sf"/>
</dbReference>
<name>A8LQY1_DINSH</name>
<dbReference type="KEGG" id="dsh:Dshi_0779"/>
<proteinExistence type="predicted"/>
<dbReference type="InterPro" id="IPR000835">
    <property type="entry name" value="HTH_MarR-typ"/>
</dbReference>